<dbReference type="GO" id="GO:0003723">
    <property type="term" value="F:RNA binding"/>
    <property type="evidence" value="ECO:0007669"/>
    <property type="project" value="InterPro"/>
</dbReference>
<keyword evidence="3" id="KW-0548">Nucleotidyltransferase</keyword>
<gene>
    <name evidence="11" type="ORF">DWY26_15030</name>
</gene>
<dbReference type="Pfam" id="PF00078">
    <property type="entry name" value="RVT_1"/>
    <property type="match status" value="1"/>
</dbReference>
<accession>A0A412FLY9</accession>
<evidence type="ECO:0000259" key="10">
    <source>
        <dbReference type="PROSITE" id="PS50878"/>
    </source>
</evidence>
<proteinExistence type="inferred from homology"/>
<keyword evidence="2" id="KW-0808">Transferase</keyword>
<dbReference type="InterPro" id="IPR043502">
    <property type="entry name" value="DNA/RNA_pol_sf"/>
</dbReference>
<evidence type="ECO:0000256" key="3">
    <source>
        <dbReference type="ARBA" id="ARBA00022695"/>
    </source>
</evidence>
<evidence type="ECO:0000256" key="6">
    <source>
        <dbReference type="ARBA" id="ARBA00022918"/>
    </source>
</evidence>
<evidence type="ECO:0000313" key="11">
    <source>
        <dbReference type="EMBL" id="RGR69177.1"/>
    </source>
</evidence>
<dbReference type="EC" id="2.7.7.49" evidence="1"/>
<sequence>MNKILITILIITGFLIYKMISSSRRQEGYKRWKATGGGKEEKVDKTKRERGSWLRHAMGVTTPVAPYTPRFEKEAVIWCAALLGVEVNRLEEILNNVSGHYQEFWMRKRSGGYRMISAPDKDLQAIQSTIYSRILSSVTIVHPAAVGFRCGRSVVDNAAPHLGKRYVLKMDIHDFFGSIRSPRVRQTFKKIGYPENVSKVLGALCCLHRHLPQGAPTSPALSNIVGYEMDRKLAALAAEYGLTYTRYADDLTFSGDVFPKEQIIPQVKRIIRDEKFEPNHKKTHFMNQSSRKIITGVSVASGVKLTIPKSKKREIRKNVYFILTKGLAEHQRRIGSHDPAYLKRLIGMLCYWRAIEPDNTYVSDSIAALKRLEKGY</sequence>
<keyword evidence="4" id="KW-0479">Metal-binding</keyword>
<evidence type="ECO:0000256" key="4">
    <source>
        <dbReference type="ARBA" id="ARBA00022723"/>
    </source>
</evidence>
<keyword evidence="7" id="KW-0051">Antiviral defense</keyword>
<protein>
    <recommendedName>
        <fullName evidence="1">RNA-directed DNA polymerase</fullName>
        <ecNumber evidence="1">2.7.7.49</ecNumber>
    </recommendedName>
</protein>
<dbReference type="InterPro" id="IPR000477">
    <property type="entry name" value="RT_dom"/>
</dbReference>
<evidence type="ECO:0000256" key="5">
    <source>
        <dbReference type="ARBA" id="ARBA00022842"/>
    </source>
</evidence>
<dbReference type="GO" id="GO:0051607">
    <property type="term" value="P:defense response to virus"/>
    <property type="evidence" value="ECO:0007669"/>
    <property type="project" value="UniProtKB-KW"/>
</dbReference>
<dbReference type="SUPFAM" id="SSF56672">
    <property type="entry name" value="DNA/RNA polymerases"/>
    <property type="match status" value="1"/>
</dbReference>
<dbReference type="NCBIfam" id="NF038233">
    <property type="entry name" value="retron_St85_RT"/>
    <property type="match status" value="1"/>
</dbReference>
<dbReference type="GO" id="GO:0003964">
    <property type="term" value="F:RNA-directed DNA polymerase activity"/>
    <property type="evidence" value="ECO:0007669"/>
    <property type="project" value="UniProtKB-KW"/>
</dbReference>
<comment type="catalytic activity">
    <reaction evidence="9">
        <text>DNA(n) + a 2'-deoxyribonucleoside 5'-triphosphate = DNA(n+1) + diphosphate</text>
        <dbReference type="Rhea" id="RHEA:22508"/>
        <dbReference type="Rhea" id="RHEA-COMP:17339"/>
        <dbReference type="Rhea" id="RHEA-COMP:17340"/>
        <dbReference type="ChEBI" id="CHEBI:33019"/>
        <dbReference type="ChEBI" id="CHEBI:61560"/>
        <dbReference type="ChEBI" id="CHEBI:173112"/>
        <dbReference type="EC" id="2.7.7.49"/>
    </reaction>
</comment>
<feature type="domain" description="Reverse transcriptase" evidence="10">
    <location>
        <begin position="87"/>
        <end position="299"/>
    </location>
</feature>
<keyword evidence="5" id="KW-0460">Magnesium</keyword>
<keyword evidence="6 11" id="KW-0695">RNA-directed DNA polymerase</keyword>
<dbReference type="InterPro" id="IPR000123">
    <property type="entry name" value="Reverse_transcriptase_msDNA"/>
</dbReference>
<dbReference type="PRINTS" id="PR00866">
    <property type="entry name" value="RNADNAPOLMS"/>
</dbReference>
<dbReference type="Proteomes" id="UP000284205">
    <property type="component" value="Unassembled WGS sequence"/>
</dbReference>
<evidence type="ECO:0000256" key="7">
    <source>
        <dbReference type="ARBA" id="ARBA00023118"/>
    </source>
</evidence>
<dbReference type="InterPro" id="IPR051083">
    <property type="entry name" value="GrpII_Intron_Splice-Mob/Def"/>
</dbReference>
<dbReference type="PANTHER" id="PTHR34047:SF7">
    <property type="entry name" value="RNA-DIRECTED DNA POLYMERASE"/>
    <property type="match status" value="1"/>
</dbReference>
<reference evidence="11 12" key="1">
    <citation type="submission" date="2018-08" db="EMBL/GenBank/DDBJ databases">
        <title>A genome reference for cultivated species of the human gut microbiota.</title>
        <authorList>
            <person name="Zou Y."/>
            <person name="Xue W."/>
            <person name="Luo G."/>
        </authorList>
    </citation>
    <scope>NUCLEOTIDE SEQUENCE [LARGE SCALE GENOMIC DNA]</scope>
    <source>
        <strain evidence="11 12">AF24-29LB</strain>
    </source>
</reference>
<evidence type="ECO:0000256" key="1">
    <source>
        <dbReference type="ARBA" id="ARBA00012493"/>
    </source>
</evidence>
<dbReference type="PANTHER" id="PTHR34047">
    <property type="entry name" value="NUCLEAR INTRON MATURASE 1, MITOCHONDRIAL-RELATED"/>
    <property type="match status" value="1"/>
</dbReference>
<dbReference type="PROSITE" id="PS50878">
    <property type="entry name" value="RT_POL"/>
    <property type="match status" value="1"/>
</dbReference>
<evidence type="ECO:0000256" key="2">
    <source>
        <dbReference type="ARBA" id="ARBA00022679"/>
    </source>
</evidence>
<comment type="caution">
    <text evidence="11">The sequence shown here is derived from an EMBL/GenBank/DDBJ whole genome shotgun (WGS) entry which is preliminary data.</text>
</comment>
<organism evidence="11 12">
    <name type="scientific">Bacteroides caccae</name>
    <dbReference type="NCBI Taxonomy" id="47678"/>
    <lineage>
        <taxon>Bacteria</taxon>
        <taxon>Pseudomonadati</taxon>
        <taxon>Bacteroidota</taxon>
        <taxon>Bacteroidia</taxon>
        <taxon>Bacteroidales</taxon>
        <taxon>Bacteroidaceae</taxon>
        <taxon>Bacteroides</taxon>
    </lineage>
</organism>
<comment type="similarity">
    <text evidence="8">Belongs to the bacterial reverse transcriptase family.</text>
</comment>
<dbReference type="CDD" id="cd03487">
    <property type="entry name" value="RT_Bac_retron_II"/>
    <property type="match status" value="1"/>
</dbReference>
<dbReference type="RefSeq" id="WP_122139476.1">
    <property type="nucleotide sequence ID" value="NZ_JAQCWB010000012.1"/>
</dbReference>
<name>A0A412FLY9_9BACE</name>
<dbReference type="GO" id="GO:0046872">
    <property type="term" value="F:metal ion binding"/>
    <property type="evidence" value="ECO:0007669"/>
    <property type="project" value="UniProtKB-KW"/>
</dbReference>
<evidence type="ECO:0000313" key="12">
    <source>
        <dbReference type="Proteomes" id="UP000284205"/>
    </source>
</evidence>
<evidence type="ECO:0000256" key="8">
    <source>
        <dbReference type="ARBA" id="ARBA00034120"/>
    </source>
</evidence>
<dbReference type="EMBL" id="QRUO01000014">
    <property type="protein sequence ID" value="RGR69177.1"/>
    <property type="molecule type" value="Genomic_DNA"/>
</dbReference>
<dbReference type="AlphaFoldDB" id="A0A412FLY9"/>
<evidence type="ECO:0000256" key="9">
    <source>
        <dbReference type="ARBA" id="ARBA00048173"/>
    </source>
</evidence>